<dbReference type="AlphaFoldDB" id="A0A7C8HFC9"/>
<dbReference type="PANTHER" id="PTHR30032:SF4">
    <property type="entry name" value="AMIDASE ENHANCER"/>
    <property type="match status" value="1"/>
</dbReference>
<keyword evidence="1" id="KW-0812">Transmembrane</keyword>
<organism evidence="3 4">
    <name type="scientific">Defluviitalea raffinosedens</name>
    <dbReference type="NCBI Taxonomy" id="1450156"/>
    <lineage>
        <taxon>Bacteria</taxon>
        <taxon>Bacillati</taxon>
        <taxon>Bacillota</taxon>
        <taxon>Clostridia</taxon>
        <taxon>Lachnospirales</taxon>
        <taxon>Defluviitaleaceae</taxon>
        <taxon>Defluviitalea</taxon>
    </lineage>
</organism>
<dbReference type="PANTHER" id="PTHR30032">
    <property type="entry name" value="N-ACETYLMURAMOYL-L-ALANINE AMIDASE-RELATED"/>
    <property type="match status" value="1"/>
</dbReference>
<evidence type="ECO:0000259" key="2">
    <source>
        <dbReference type="Pfam" id="PF08486"/>
    </source>
</evidence>
<dbReference type="GO" id="GO:0030288">
    <property type="term" value="C:outer membrane-bounded periplasmic space"/>
    <property type="evidence" value="ECO:0007669"/>
    <property type="project" value="TreeGrafter"/>
</dbReference>
<evidence type="ECO:0000313" key="3">
    <source>
        <dbReference type="EMBL" id="KAE9635619.1"/>
    </source>
</evidence>
<dbReference type="InterPro" id="IPR013693">
    <property type="entry name" value="SpoIID/LytB_N"/>
</dbReference>
<proteinExistence type="predicted"/>
<feature type="domain" description="Sporulation stage II protein D amidase enhancer LytB N-terminal" evidence="2">
    <location>
        <begin position="75"/>
        <end position="178"/>
    </location>
</feature>
<dbReference type="InterPro" id="IPR014225">
    <property type="entry name" value="Spore_II_D_firmicutes"/>
</dbReference>
<dbReference type="NCBIfam" id="TIGR02870">
    <property type="entry name" value="spore_II_D"/>
    <property type="match status" value="1"/>
</dbReference>
<dbReference type="GO" id="GO:0030435">
    <property type="term" value="P:sporulation resulting in formation of a cellular spore"/>
    <property type="evidence" value="ECO:0007669"/>
    <property type="project" value="InterPro"/>
</dbReference>
<dbReference type="Proteomes" id="UP000483018">
    <property type="component" value="Unassembled WGS sequence"/>
</dbReference>
<dbReference type="InterPro" id="IPR051922">
    <property type="entry name" value="Bact_Sporulation_Assoc"/>
</dbReference>
<gene>
    <name evidence="3" type="primary">spoIID</name>
    <name evidence="3" type="ORF">GND95_05595</name>
</gene>
<protein>
    <submittedName>
        <fullName evidence="3">Stage II sporulation protein D</fullName>
    </submittedName>
</protein>
<dbReference type="Pfam" id="PF08486">
    <property type="entry name" value="SpoIID"/>
    <property type="match status" value="1"/>
</dbReference>
<evidence type="ECO:0000256" key="1">
    <source>
        <dbReference type="SAM" id="Phobius"/>
    </source>
</evidence>
<dbReference type="EMBL" id="WSLF01000003">
    <property type="protein sequence ID" value="KAE9635619.1"/>
    <property type="molecule type" value="Genomic_DNA"/>
</dbReference>
<keyword evidence="4" id="KW-1185">Reference proteome</keyword>
<keyword evidence="1" id="KW-1133">Transmembrane helix</keyword>
<dbReference type="NCBIfam" id="TIGR02669">
    <property type="entry name" value="SpoIID_LytB"/>
    <property type="match status" value="1"/>
</dbReference>
<dbReference type="InterPro" id="IPR013486">
    <property type="entry name" value="SpoIID/LytB"/>
</dbReference>
<reference evidence="3 4" key="1">
    <citation type="submission" date="2019-12" db="EMBL/GenBank/DDBJ databases">
        <title>Defluviitalea raffinosedens, isolated from a biogas fermenter, genome sequencing and characterization.</title>
        <authorList>
            <person name="Rettenmaier R."/>
            <person name="Schneider M."/>
            <person name="Neuhaus K."/>
            <person name="Liebl W."/>
            <person name="Zverlov V."/>
        </authorList>
    </citation>
    <scope>NUCLEOTIDE SEQUENCE [LARGE SCALE GENOMIC DNA]</scope>
    <source>
        <strain evidence="3 4">249c-K6</strain>
    </source>
</reference>
<accession>A0A7C8HFC9</accession>
<name>A0A7C8HFC9_9FIRM</name>
<keyword evidence="1" id="KW-0472">Membrane</keyword>
<evidence type="ECO:0000313" key="4">
    <source>
        <dbReference type="Proteomes" id="UP000483018"/>
    </source>
</evidence>
<sequence>MIYIWVQSYRGDNLKKVGALFLMVFFAIIVLPAFITSFVGDSQINQQEDIGKNINNKVESDNKENIKVIKVLNAQTGEIMELEFEEYIKGVLAAEMPASFEIEALKAQAVAARTYAIKKMNQKGSEDLKGADISTDPSRGQAYLSKEELKKKWGENFYTYYDKIARAVEETKNQIMTYEEEPIEAVFHSTSAGITQSAKDVWEVDVPYLKSVESTGDEEAPSFEYETVLSKQEVYRLLKDKYPDLVIQDLMQQIQIIERNSGGYIKKIQIGNKLLSGEEIRKLFNLRSSCFAIKEEGDNLIFTTKGYGHGAGMSQYGANSMAKQGKDYQEILTHYYQGVQIKEINEIEENILKSE</sequence>
<comment type="caution">
    <text evidence="3">The sequence shown here is derived from an EMBL/GenBank/DDBJ whole genome shotgun (WGS) entry which is preliminary data.</text>
</comment>
<feature type="transmembrane region" description="Helical" evidence="1">
    <location>
        <begin position="20"/>
        <end position="40"/>
    </location>
</feature>